<dbReference type="PANTHER" id="PTHR30486:SF15">
    <property type="entry name" value="TYPE II_IV SECRETION SYSTEM ATPASE"/>
    <property type="match status" value="1"/>
</dbReference>
<comment type="similarity">
    <text evidence="1">Belongs to the GSP E family.</text>
</comment>
<proteinExistence type="inferred from homology"/>
<protein>
    <submittedName>
        <fullName evidence="3">Putative conjugal transfer proteinc</fullName>
    </submittedName>
</protein>
<dbReference type="Pfam" id="PF00437">
    <property type="entry name" value="T2SSE"/>
    <property type="match status" value="1"/>
</dbReference>
<evidence type="ECO:0000259" key="2">
    <source>
        <dbReference type="Pfam" id="PF00437"/>
    </source>
</evidence>
<gene>
    <name evidence="3" type="ORF">MBFIL_19070</name>
</gene>
<dbReference type="SUPFAM" id="SSF52540">
    <property type="entry name" value="P-loop containing nucleoside triphosphate hydrolases"/>
    <property type="match status" value="1"/>
</dbReference>
<dbReference type="AlphaFoldDB" id="A0A165YZT1"/>
<evidence type="ECO:0000313" key="4">
    <source>
        <dbReference type="Proteomes" id="UP000077066"/>
    </source>
</evidence>
<dbReference type="STRING" id="55758.MBFIL_19070"/>
<name>A0A165YZT1_9EURY</name>
<comment type="caution">
    <text evidence="3">The sequence shown here is derived from an EMBL/GenBank/DDBJ whole genome shotgun (WGS) entry which is preliminary data.</text>
</comment>
<sequence>MILDNENNEISVIPLYEIARPKFSKREKNLLEELRTNLIDQAISLKQEFKIDKYDILDNIKNFLKFRFETIDSNYLDKLANSFYQEIFGYGKIDPLIKDNNLEEIMVIGVNKPIFVYHRQYGMMETNLNFKEEKSIMSLIDSIARQINRRIDQQSPILDARLPDGSRVNATIPPISAEGPSITIRKFNEEPLSIVDLIKSKTLNSDLASFLWVCIDGLGVNPANIIISGGTSSGKTTTLNALSSMINPRERIISIEDTLELQIYHKHLLKMETRPKNIENSGEVTMDDLVKNSLRQRPDRIIVGEVRGSEAITLFTALNTGHSGFGTLHANNSRETITRLINHPMDVPKIMISAIDLIIMQNRIHRPDGGSIRRISEVSEVVGMEEDTIQLNKIFNWNPKTDEIEDISISSNTLKNLSEFKGISIDEIKEEIQKRKFILDFGVKNNINSNKELNTLFEQYYLVPDELIEYIQELQS</sequence>
<dbReference type="RefSeq" id="WP_066974000.1">
    <property type="nucleotide sequence ID" value="NZ_LWMT01000288.1"/>
</dbReference>
<dbReference type="PANTHER" id="PTHR30486">
    <property type="entry name" value="TWITCHING MOTILITY PROTEIN PILT"/>
    <property type="match status" value="1"/>
</dbReference>
<dbReference type="CDD" id="cd01130">
    <property type="entry name" value="VirB11-like_ATPase"/>
    <property type="match status" value="1"/>
</dbReference>
<keyword evidence="4" id="KW-1185">Reference proteome</keyword>
<dbReference type="InterPro" id="IPR050921">
    <property type="entry name" value="T4SS_GSP_E_ATPase"/>
</dbReference>
<accession>A0A165YZT1</accession>
<dbReference type="PATRIC" id="fig|55758.3.peg.2126"/>
<dbReference type="Proteomes" id="UP000077066">
    <property type="component" value="Unassembled WGS sequence"/>
</dbReference>
<dbReference type="EMBL" id="LWMT01000288">
    <property type="protein sequence ID" value="KZX10071.1"/>
    <property type="molecule type" value="Genomic_DNA"/>
</dbReference>
<reference evidence="3 4" key="1">
    <citation type="submission" date="2016-04" db="EMBL/GenBank/DDBJ databases">
        <title>Genome sequence of Methanobrevibacter filiformis DSM 11501.</title>
        <authorList>
            <person name="Poehlein A."/>
            <person name="Seedorf H."/>
            <person name="Daniel R."/>
        </authorList>
    </citation>
    <scope>NUCLEOTIDE SEQUENCE [LARGE SCALE GENOMIC DNA]</scope>
    <source>
        <strain evidence="3 4">DSM 11501</strain>
    </source>
</reference>
<dbReference type="Gene3D" id="3.30.450.380">
    <property type="match status" value="1"/>
</dbReference>
<dbReference type="GO" id="GO:0016887">
    <property type="term" value="F:ATP hydrolysis activity"/>
    <property type="evidence" value="ECO:0007669"/>
    <property type="project" value="InterPro"/>
</dbReference>
<feature type="domain" description="Bacterial type II secretion system protein E" evidence="2">
    <location>
        <begin position="93"/>
        <end position="362"/>
    </location>
</feature>
<evidence type="ECO:0000256" key="1">
    <source>
        <dbReference type="ARBA" id="ARBA00006611"/>
    </source>
</evidence>
<organism evidence="3 4">
    <name type="scientific">Methanobrevibacter filiformis</name>
    <dbReference type="NCBI Taxonomy" id="55758"/>
    <lineage>
        <taxon>Archaea</taxon>
        <taxon>Methanobacteriati</taxon>
        <taxon>Methanobacteriota</taxon>
        <taxon>Methanomada group</taxon>
        <taxon>Methanobacteria</taxon>
        <taxon>Methanobacteriales</taxon>
        <taxon>Methanobacteriaceae</taxon>
        <taxon>Methanobrevibacter</taxon>
    </lineage>
</organism>
<dbReference type="OrthoDB" id="33500at2157"/>
<dbReference type="InterPro" id="IPR001482">
    <property type="entry name" value="T2SS/T4SS_dom"/>
</dbReference>
<evidence type="ECO:0000313" key="3">
    <source>
        <dbReference type="EMBL" id="KZX10071.1"/>
    </source>
</evidence>
<dbReference type="InterPro" id="IPR027417">
    <property type="entry name" value="P-loop_NTPase"/>
</dbReference>
<dbReference type="Gene3D" id="3.40.50.300">
    <property type="entry name" value="P-loop containing nucleotide triphosphate hydrolases"/>
    <property type="match status" value="1"/>
</dbReference>